<feature type="domain" description="MAP3K TRAFs-binding" evidence="6">
    <location>
        <begin position="1"/>
        <end position="183"/>
    </location>
</feature>
<keyword evidence="2" id="KW-0808">Transferase</keyword>
<gene>
    <name evidence="7" type="ORF">SSLN_LOCUS10952</name>
</gene>
<dbReference type="Proteomes" id="UP000275846">
    <property type="component" value="Unassembled WGS sequence"/>
</dbReference>
<dbReference type="PANTHER" id="PTHR11584">
    <property type="entry name" value="SERINE/THREONINE PROTEIN KINASE"/>
    <property type="match status" value="1"/>
</dbReference>
<evidence type="ECO:0000256" key="5">
    <source>
        <dbReference type="ARBA" id="ARBA00022840"/>
    </source>
</evidence>
<accession>A0A183T3A4</accession>
<dbReference type="STRING" id="70667.A0A183T3A4"/>
<evidence type="ECO:0000256" key="2">
    <source>
        <dbReference type="ARBA" id="ARBA00022679"/>
    </source>
</evidence>
<evidence type="ECO:0000256" key="4">
    <source>
        <dbReference type="ARBA" id="ARBA00022777"/>
    </source>
</evidence>
<keyword evidence="8" id="KW-1185">Reference proteome</keyword>
<dbReference type="OrthoDB" id="275301at2759"/>
<evidence type="ECO:0000259" key="6">
    <source>
        <dbReference type="Pfam" id="PF13281"/>
    </source>
</evidence>
<proteinExistence type="predicted"/>
<dbReference type="PANTHER" id="PTHR11584:SF394">
    <property type="entry name" value="APOPTOTIC SIGNAL-REGULATING KINASE 1, ISOFORM C"/>
    <property type="match status" value="1"/>
</dbReference>
<reference evidence="9" key="1">
    <citation type="submission" date="2016-06" db="UniProtKB">
        <authorList>
            <consortium name="WormBaseParasite"/>
        </authorList>
    </citation>
    <scope>IDENTIFICATION</scope>
</reference>
<dbReference type="EMBL" id="UYSU01036191">
    <property type="protein sequence ID" value="VDL97337.1"/>
    <property type="molecule type" value="Genomic_DNA"/>
</dbReference>
<keyword evidence="3" id="KW-0547">Nucleotide-binding</keyword>
<organism evidence="9">
    <name type="scientific">Schistocephalus solidus</name>
    <name type="common">Tapeworm</name>
    <dbReference type="NCBI Taxonomy" id="70667"/>
    <lineage>
        <taxon>Eukaryota</taxon>
        <taxon>Metazoa</taxon>
        <taxon>Spiralia</taxon>
        <taxon>Lophotrochozoa</taxon>
        <taxon>Platyhelminthes</taxon>
        <taxon>Cestoda</taxon>
        <taxon>Eucestoda</taxon>
        <taxon>Diphyllobothriidea</taxon>
        <taxon>Diphyllobothriidae</taxon>
        <taxon>Schistocephalus</taxon>
    </lineage>
</organism>
<keyword evidence="1" id="KW-0723">Serine/threonine-protein kinase</keyword>
<sequence>MQEKFLLDLRRDREELKGSELRERVTKMRRRLDDPGLLSADIMLNMFLSYLKAEDYGEMVRLVEDIEALHTHQSMISLPAIQYYYAFALNRRNGKGDREKALKVINEVLRTCEIPSPDMYGLVGRIHKDRFLESGCTDKEALKLAIDGYRRGFERHNNEYLGVNLATLLVIDGADMSSGQELQFVCELAVHIPFWLLPNPCLLQLSTAARTGNILNLHIGRKGNLAALKDYWDVATFFEVRVLAEDYVAATRAAECMYRLDPPSWQVWALSLSLFLLSISSSFAGTS</sequence>
<evidence type="ECO:0000313" key="7">
    <source>
        <dbReference type="EMBL" id="VDL97337.1"/>
    </source>
</evidence>
<protein>
    <submittedName>
        <fullName evidence="9">Tetratricopeptide repeat (TPR)-like superfamily protein</fullName>
    </submittedName>
</protein>
<keyword evidence="4" id="KW-0418">Kinase</keyword>
<keyword evidence="5" id="KW-0067">ATP-binding</keyword>
<evidence type="ECO:0000256" key="1">
    <source>
        <dbReference type="ARBA" id="ARBA00022527"/>
    </source>
</evidence>
<dbReference type="WBParaSite" id="SSLN_0001137501-mRNA-1">
    <property type="protein sequence ID" value="SSLN_0001137501-mRNA-1"/>
    <property type="gene ID" value="SSLN_0001137501"/>
</dbReference>
<evidence type="ECO:0000313" key="9">
    <source>
        <dbReference type="WBParaSite" id="SSLN_0001137501-mRNA-1"/>
    </source>
</evidence>
<reference evidence="7 8" key="2">
    <citation type="submission" date="2018-11" db="EMBL/GenBank/DDBJ databases">
        <authorList>
            <consortium name="Pathogen Informatics"/>
        </authorList>
    </citation>
    <scope>NUCLEOTIDE SEQUENCE [LARGE SCALE GENOMIC DNA]</scope>
    <source>
        <strain evidence="7 8">NST_G2</strain>
    </source>
</reference>
<name>A0A183T3A4_SCHSO</name>
<dbReference type="Pfam" id="PF13281">
    <property type="entry name" value="MAP3K_TRAF_bd"/>
    <property type="match status" value="2"/>
</dbReference>
<dbReference type="GO" id="GO:0004674">
    <property type="term" value="F:protein serine/threonine kinase activity"/>
    <property type="evidence" value="ECO:0007669"/>
    <property type="project" value="UniProtKB-KW"/>
</dbReference>
<dbReference type="GO" id="GO:0005524">
    <property type="term" value="F:ATP binding"/>
    <property type="evidence" value="ECO:0007669"/>
    <property type="project" value="UniProtKB-KW"/>
</dbReference>
<feature type="domain" description="MAP3K TRAFs-binding" evidence="6">
    <location>
        <begin position="210"/>
        <end position="269"/>
    </location>
</feature>
<dbReference type="InterPro" id="IPR025136">
    <property type="entry name" value="MAP3K_TRAF-bd"/>
</dbReference>
<evidence type="ECO:0000256" key="3">
    <source>
        <dbReference type="ARBA" id="ARBA00022741"/>
    </source>
</evidence>
<evidence type="ECO:0000313" key="8">
    <source>
        <dbReference type="Proteomes" id="UP000275846"/>
    </source>
</evidence>
<dbReference type="AlphaFoldDB" id="A0A183T3A4"/>